<dbReference type="GO" id="GO:0019319">
    <property type="term" value="P:hexose biosynthetic process"/>
    <property type="evidence" value="ECO:0007669"/>
    <property type="project" value="TreeGrafter"/>
</dbReference>
<dbReference type="PANTHER" id="PTHR15723:SF0">
    <property type="entry name" value="CARBOHYDRATE SULFOTRANSFERASE 15"/>
    <property type="match status" value="1"/>
</dbReference>
<dbReference type="SUPFAM" id="SSF52540">
    <property type="entry name" value="P-loop containing nucleoside triphosphate hydrolases"/>
    <property type="match status" value="1"/>
</dbReference>
<dbReference type="InterPro" id="IPR052654">
    <property type="entry name" value="CS_Sulfotransferase"/>
</dbReference>
<evidence type="ECO:0000313" key="4">
    <source>
        <dbReference type="EMBL" id="KAK6293667.1"/>
    </source>
</evidence>
<dbReference type="Pfam" id="PF00685">
    <property type="entry name" value="Sulfotransfer_1"/>
    <property type="match status" value="1"/>
</dbReference>
<dbReference type="AlphaFoldDB" id="A0AAN8KLJ3"/>
<evidence type="ECO:0000256" key="2">
    <source>
        <dbReference type="SAM" id="Phobius"/>
    </source>
</evidence>
<dbReference type="EMBL" id="JAGTTL010000036">
    <property type="protein sequence ID" value="KAK6293667.1"/>
    <property type="molecule type" value="Genomic_DNA"/>
</dbReference>
<dbReference type="InterPro" id="IPR000863">
    <property type="entry name" value="Sulfotransferase_dom"/>
</dbReference>
<comment type="caution">
    <text evidence="4">The sequence shown here is derived from an EMBL/GenBank/DDBJ whole genome shotgun (WGS) entry which is preliminary data.</text>
</comment>
<accession>A0AAN8KLJ3</accession>
<feature type="region of interest" description="Disordered" evidence="1">
    <location>
        <begin position="107"/>
        <end position="130"/>
    </location>
</feature>
<protein>
    <recommendedName>
        <fullName evidence="3">Sulfotransferase domain-containing protein</fullName>
    </recommendedName>
</protein>
<evidence type="ECO:0000256" key="1">
    <source>
        <dbReference type="SAM" id="MobiDB-lite"/>
    </source>
</evidence>
<dbReference type="InterPro" id="IPR027417">
    <property type="entry name" value="P-loop_NTPase"/>
</dbReference>
<feature type="domain" description="Sulfotransferase" evidence="3">
    <location>
        <begin position="442"/>
        <end position="701"/>
    </location>
</feature>
<dbReference type="PANTHER" id="PTHR15723">
    <property type="entry name" value="CARBOHYDRATE SULFOTRANSFERASE 15"/>
    <property type="match status" value="1"/>
</dbReference>
<sequence>MDEISEYTTLHWPSTTQQQKAIVTVAGAPQQPILPKSARLLPCKTLLQASPARIFAQLFTRSLLLQAPPAGAYVASPRGGPAALPTDVPLAPPPWPEAWERRVRFCSPERPSSPADEDNSRVQGLHPPQPEPRLAVNALTRKYFMLIVKKSSLQFRCLMLALADNNLPWVLQKVDRRPSPSATPRPRPGEEHIQLRPSLFHPVYRMSLTDYKDCAIPQMDYKYGPPCPMEVENYRKRPTMPSLDDGDDGRRGLPSVLEVRRVRLWSLGTLRSVTKVKVISFLLGLTLTFLIMASYILTWDKKGLMLTLSPFHLRTIINPSSTLSHNLSSTKDYANIKLLVKCITSKLEFSPRKLPLLKDVVNSDSHLFSVIPRQFLPNIKSPCWYEELSGKTKVDPYRKNLYAVRSKSFRTVCDYLRNHFQEHLYHSEDDKQYRLRCLPYFYIIGQPKCGTTDLFHRLLLHPEVKFTTMKEPHWWTRKRFGIIHLKDGLLERFPVEDYLDLFELAAYHIQEGILGNTSGDHSQRHIITGEASASTMWDNQAWSYLYNDRAGEPPFLAQDFIHAVQPNAKIIVMLRDPVERLYSDYLYFNMANKSVEDFDLRVSESLQLFQACLAENSVRSCVYNTSLSNAMPVRLNLGLYIVFLLDWLTVFHKDQILVLQLEGYAANLRLTIHKVFDFLNVGPLSEQMEAALTKRPMSNTRRAADRSLGPMLPSTRDLLREFHQPFNHKLATILDNKAFHWTET</sequence>
<proteinExistence type="predicted"/>
<keyword evidence="2" id="KW-0812">Transmembrane</keyword>
<keyword evidence="2" id="KW-0472">Membrane</keyword>
<keyword evidence="2" id="KW-1133">Transmembrane helix</keyword>
<organism evidence="4 5">
    <name type="scientific">Coregonus suidteri</name>
    <dbReference type="NCBI Taxonomy" id="861788"/>
    <lineage>
        <taxon>Eukaryota</taxon>
        <taxon>Metazoa</taxon>
        <taxon>Chordata</taxon>
        <taxon>Craniata</taxon>
        <taxon>Vertebrata</taxon>
        <taxon>Euteleostomi</taxon>
        <taxon>Actinopterygii</taxon>
        <taxon>Neopterygii</taxon>
        <taxon>Teleostei</taxon>
        <taxon>Protacanthopterygii</taxon>
        <taxon>Salmoniformes</taxon>
        <taxon>Salmonidae</taxon>
        <taxon>Coregoninae</taxon>
        <taxon>Coregonus</taxon>
    </lineage>
</organism>
<dbReference type="Gene3D" id="3.40.50.300">
    <property type="entry name" value="P-loop containing nucleotide triphosphate hydrolases"/>
    <property type="match status" value="1"/>
</dbReference>
<name>A0AAN8KLJ3_9TELE</name>
<evidence type="ECO:0000313" key="5">
    <source>
        <dbReference type="Proteomes" id="UP001356427"/>
    </source>
</evidence>
<dbReference type="GO" id="GO:0050659">
    <property type="term" value="F:N-acetylgalactosamine 4-sulfate 6-O-sulfotransferase activity"/>
    <property type="evidence" value="ECO:0007669"/>
    <property type="project" value="TreeGrafter"/>
</dbReference>
<reference evidence="4 5" key="1">
    <citation type="submission" date="2021-04" db="EMBL/GenBank/DDBJ databases">
        <authorList>
            <person name="De Guttry C."/>
            <person name="Zahm M."/>
            <person name="Klopp C."/>
            <person name="Cabau C."/>
            <person name="Louis A."/>
            <person name="Berthelot C."/>
            <person name="Parey E."/>
            <person name="Roest Crollius H."/>
            <person name="Montfort J."/>
            <person name="Robinson-Rechavi M."/>
            <person name="Bucao C."/>
            <person name="Bouchez O."/>
            <person name="Gislard M."/>
            <person name="Lluch J."/>
            <person name="Milhes M."/>
            <person name="Lampietro C."/>
            <person name="Lopez Roques C."/>
            <person name="Donnadieu C."/>
            <person name="Braasch I."/>
            <person name="Desvignes T."/>
            <person name="Postlethwait J."/>
            <person name="Bobe J."/>
            <person name="Wedekind C."/>
            <person name="Guiguen Y."/>
        </authorList>
    </citation>
    <scope>NUCLEOTIDE SEQUENCE [LARGE SCALE GENOMIC DNA]</scope>
    <source>
        <strain evidence="4">Cs_M1</strain>
        <tissue evidence="4">Blood</tissue>
    </source>
</reference>
<dbReference type="Proteomes" id="UP001356427">
    <property type="component" value="Unassembled WGS sequence"/>
</dbReference>
<gene>
    <name evidence="4" type="ORF">J4Q44_G00359930</name>
</gene>
<keyword evidence="5" id="KW-1185">Reference proteome</keyword>
<evidence type="ECO:0000259" key="3">
    <source>
        <dbReference type="Pfam" id="PF00685"/>
    </source>
</evidence>
<feature type="transmembrane region" description="Helical" evidence="2">
    <location>
        <begin position="278"/>
        <end position="297"/>
    </location>
</feature>